<feature type="transmembrane region" description="Helical" evidence="4">
    <location>
        <begin position="163"/>
        <end position="183"/>
    </location>
</feature>
<name>A0ABW1JJM3_9ACTN</name>
<feature type="transmembrane region" description="Helical" evidence="4">
    <location>
        <begin position="122"/>
        <end position="151"/>
    </location>
</feature>
<feature type="transmembrane region" description="Helical" evidence="4">
    <location>
        <begin position="59"/>
        <end position="81"/>
    </location>
</feature>
<reference evidence="7" key="1">
    <citation type="journal article" date="2019" name="Int. J. Syst. Evol. Microbiol.">
        <title>The Global Catalogue of Microorganisms (GCM) 10K type strain sequencing project: providing services to taxonomists for standard genome sequencing and annotation.</title>
        <authorList>
            <consortium name="The Broad Institute Genomics Platform"/>
            <consortium name="The Broad Institute Genome Sequencing Center for Infectious Disease"/>
            <person name="Wu L."/>
            <person name="Ma J."/>
        </authorList>
    </citation>
    <scope>NUCLEOTIDE SEQUENCE [LARGE SCALE GENOMIC DNA]</scope>
    <source>
        <strain evidence="7">KACC 14249</strain>
    </source>
</reference>
<organism evidence="6 7">
    <name type="scientific">Angustibacter luteus</name>
    <dbReference type="NCBI Taxonomy" id="658456"/>
    <lineage>
        <taxon>Bacteria</taxon>
        <taxon>Bacillati</taxon>
        <taxon>Actinomycetota</taxon>
        <taxon>Actinomycetes</taxon>
        <taxon>Kineosporiales</taxon>
        <taxon>Kineosporiaceae</taxon>
    </lineage>
</organism>
<evidence type="ECO:0000256" key="4">
    <source>
        <dbReference type="SAM" id="Phobius"/>
    </source>
</evidence>
<evidence type="ECO:0000313" key="7">
    <source>
        <dbReference type="Proteomes" id="UP001596189"/>
    </source>
</evidence>
<dbReference type="PANTHER" id="PTHR24421:SF63">
    <property type="entry name" value="SENSOR HISTIDINE KINASE DESK"/>
    <property type="match status" value="1"/>
</dbReference>
<dbReference type="InterPro" id="IPR050482">
    <property type="entry name" value="Sensor_HK_TwoCompSys"/>
</dbReference>
<keyword evidence="3" id="KW-0902">Two-component regulatory system</keyword>
<feature type="transmembrane region" description="Helical" evidence="4">
    <location>
        <begin position="35"/>
        <end position="53"/>
    </location>
</feature>
<evidence type="ECO:0000256" key="1">
    <source>
        <dbReference type="ARBA" id="ARBA00022679"/>
    </source>
</evidence>
<dbReference type="InterPro" id="IPR011712">
    <property type="entry name" value="Sig_transdc_His_kin_sub3_dim/P"/>
</dbReference>
<dbReference type="Pfam" id="PF07730">
    <property type="entry name" value="HisKA_3"/>
    <property type="match status" value="1"/>
</dbReference>
<dbReference type="PANTHER" id="PTHR24421">
    <property type="entry name" value="NITRATE/NITRITE SENSOR PROTEIN NARX-RELATED"/>
    <property type="match status" value="1"/>
</dbReference>
<dbReference type="RefSeq" id="WP_345717864.1">
    <property type="nucleotide sequence ID" value="NZ_BAABFP010000007.1"/>
</dbReference>
<dbReference type="InterPro" id="IPR036890">
    <property type="entry name" value="HATPase_C_sf"/>
</dbReference>
<evidence type="ECO:0000256" key="3">
    <source>
        <dbReference type="ARBA" id="ARBA00023012"/>
    </source>
</evidence>
<feature type="transmembrane region" description="Helical" evidence="4">
    <location>
        <begin position="93"/>
        <end position="110"/>
    </location>
</feature>
<keyword evidence="4" id="KW-0472">Membrane</keyword>
<dbReference type="EMBL" id="JBHSRD010000008">
    <property type="protein sequence ID" value="MFC6009349.1"/>
    <property type="molecule type" value="Genomic_DNA"/>
</dbReference>
<keyword evidence="7" id="KW-1185">Reference proteome</keyword>
<sequence length="395" mass="41297">MSSGTSGTGVRPPCPDEPAGMDPNLFGGVGRLRPALFAGVWLVYLIPALLDAWRSDGPWRWVGVLSLLCFGALFVNGALLTRATRRREPHARGWMWASLFAMAGLLVLAAPAAGSDIGGGTIYIAVLAVMALGGREALAVVAVVAIGSEVVPRLVPGWTADDFFAFQVIVASLASWGITQVIARNADLLRAREEIGRLAVADERARMARDLHDILGHSLTVITVKAELAGRIAEQEGAELARAEIGDVERLAREALADVRATIGGVRGVTLAGELAGARTALEAAGITAQLPSSVDDVPPAWRELFAWTLREGVTNVVRHSQAERCVVRLTPRAIEVLDDGCGPVPDEHAGGHGLAGLRERAGQQGATMSVGSGAAANPIANGHAGFVLRVEVPA</sequence>
<dbReference type="Gene3D" id="1.20.5.1930">
    <property type="match status" value="1"/>
</dbReference>
<dbReference type="CDD" id="cd16917">
    <property type="entry name" value="HATPase_UhpB-NarQ-NarX-like"/>
    <property type="match status" value="1"/>
</dbReference>
<dbReference type="GO" id="GO:0016301">
    <property type="term" value="F:kinase activity"/>
    <property type="evidence" value="ECO:0007669"/>
    <property type="project" value="UniProtKB-KW"/>
</dbReference>
<gene>
    <name evidence="6" type="ORF">ACFQDO_19635</name>
</gene>
<keyword evidence="4" id="KW-0812">Transmembrane</keyword>
<comment type="caution">
    <text evidence="6">The sequence shown here is derived from an EMBL/GenBank/DDBJ whole genome shotgun (WGS) entry which is preliminary data.</text>
</comment>
<accession>A0ABW1JJM3</accession>
<proteinExistence type="predicted"/>
<feature type="domain" description="Signal transduction histidine kinase subgroup 3 dimerisation and phosphoacceptor" evidence="5">
    <location>
        <begin position="203"/>
        <end position="269"/>
    </location>
</feature>
<evidence type="ECO:0000259" key="5">
    <source>
        <dbReference type="Pfam" id="PF07730"/>
    </source>
</evidence>
<protein>
    <submittedName>
        <fullName evidence="6">Sensor histidine kinase</fullName>
    </submittedName>
</protein>
<keyword evidence="4" id="KW-1133">Transmembrane helix</keyword>
<keyword evidence="1" id="KW-0808">Transferase</keyword>
<evidence type="ECO:0000313" key="6">
    <source>
        <dbReference type="EMBL" id="MFC6009349.1"/>
    </source>
</evidence>
<dbReference type="Proteomes" id="UP001596189">
    <property type="component" value="Unassembled WGS sequence"/>
</dbReference>
<keyword evidence="2 6" id="KW-0418">Kinase</keyword>
<dbReference type="SUPFAM" id="SSF55874">
    <property type="entry name" value="ATPase domain of HSP90 chaperone/DNA topoisomerase II/histidine kinase"/>
    <property type="match status" value="1"/>
</dbReference>
<dbReference type="Gene3D" id="3.30.565.10">
    <property type="entry name" value="Histidine kinase-like ATPase, C-terminal domain"/>
    <property type="match status" value="1"/>
</dbReference>
<evidence type="ECO:0000256" key="2">
    <source>
        <dbReference type="ARBA" id="ARBA00022777"/>
    </source>
</evidence>